<evidence type="ECO:0000313" key="3">
    <source>
        <dbReference type="Proteomes" id="UP000008311"/>
    </source>
</evidence>
<dbReference type="InterPro" id="IPR025422">
    <property type="entry name" value="TGA_domain"/>
</dbReference>
<dbReference type="GO" id="GO:0043565">
    <property type="term" value="F:sequence-specific DNA binding"/>
    <property type="evidence" value="ECO:0007669"/>
    <property type="project" value="InterPro"/>
</dbReference>
<reference evidence="3" key="1">
    <citation type="journal article" date="2010" name="Nat. Biotechnol.">
        <title>Draft genome sequence of the oilseed species Ricinus communis.</title>
        <authorList>
            <person name="Chan A.P."/>
            <person name="Crabtree J."/>
            <person name="Zhao Q."/>
            <person name="Lorenzi H."/>
            <person name="Orvis J."/>
            <person name="Puiu D."/>
            <person name="Melake-Berhan A."/>
            <person name="Jones K.M."/>
            <person name="Redman J."/>
            <person name="Chen G."/>
            <person name="Cahoon E.B."/>
            <person name="Gedil M."/>
            <person name="Stanke M."/>
            <person name="Haas B.J."/>
            <person name="Wortman J.R."/>
            <person name="Fraser-Liggett C.M."/>
            <person name="Ravel J."/>
            <person name="Rabinowicz P.D."/>
        </authorList>
    </citation>
    <scope>NUCLEOTIDE SEQUENCE [LARGE SCALE GENOMIC DNA]</scope>
    <source>
        <strain evidence="3">cv. Hale</strain>
    </source>
</reference>
<dbReference type="OrthoDB" id="1889475at2759"/>
<dbReference type="Proteomes" id="UP000008311">
    <property type="component" value="Unassembled WGS sequence"/>
</dbReference>
<name>B9R6R3_RICCO</name>
<dbReference type="Pfam" id="PF14144">
    <property type="entry name" value="DOG1"/>
    <property type="match status" value="1"/>
</dbReference>
<dbReference type="PANTHER" id="PTHR46354:SF1">
    <property type="entry name" value="PROTEIN RESPONSE TO ABA AND SALT 1-RELATED"/>
    <property type="match status" value="1"/>
</dbReference>
<dbReference type="EMBL" id="EQ973772">
    <property type="protein sequence ID" value="EEF52193.1"/>
    <property type="molecule type" value="Genomic_DNA"/>
</dbReference>
<dbReference type="KEGG" id="rcu:8288075"/>
<dbReference type="AlphaFoldDB" id="B9R6R3"/>
<organism evidence="2 3">
    <name type="scientific">Ricinus communis</name>
    <name type="common">Castor bean</name>
    <dbReference type="NCBI Taxonomy" id="3988"/>
    <lineage>
        <taxon>Eukaryota</taxon>
        <taxon>Viridiplantae</taxon>
        <taxon>Streptophyta</taxon>
        <taxon>Embryophyta</taxon>
        <taxon>Tracheophyta</taxon>
        <taxon>Spermatophyta</taxon>
        <taxon>Magnoliopsida</taxon>
        <taxon>eudicotyledons</taxon>
        <taxon>Gunneridae</taxon>
        <taxon>Pentapetalae</taxon>
        <taxon>rosids</taxon>
        <taxon>fabids</taxon>
        <taxon>Malpighiales</taxon>
        <taxon>Euphorbiaceae</taxon>
        <taxon>Acalyphoideae</taxon>
        <taxon>Acalypheae</taxon>
        <taxon>Ricinus</taxon>
    </lineage>
</organism>
<dbReference type="GO" id="GO:0006351">
    <property type="term" value="P:DNA-templated transcription"/>
    <property type="evidence" value="ECO:0007669"/>
    <property type="project" value="InterPro"/>
</dbReference>
<accession>B9R6R3</accession>
<feature type="domain" description="DOG1" evidence="1">
    <location>
        <begin position="1"/>
        <end position="199"/>
    </location>
</feature>
<dbReference type="InterPro" id="IPR051886">
    <property type="entry name" value="Seed_Dev/Stress_Resp_Reg"/>
</dbReference>
<proteinExistence type="predicted"/>
<protein>
    <submittedName>
        <fullName evidence="2">Transcription factor HBP-1b, putative</fullName>
    </submittedName>
</protein>
<dbReference type="PANTHER" id="PTHR46354">
    <property type="entry name" value="DOG1 DOMAIN-CONTAINING PROTEIN"/>
    <property type="match status" value="1"/>
</dbReference>
<evidence type="ECO:0000259" key="1">
    <source>
        <dbReference type="PROSITE" id="PS51806"/>
    </source>
</evidence>
<dbReference type="InParanoid" id="B9R6R3"/>
<evidence type="ECO:0000313" key="2">
    <source>
        <dbReference type="EMBL" id="EEF52193.1"/>
    </source>
</evidence>
<sequence>MKLYYNNCSTQLHLVMLENTEQHKHLIAQLLSHYKCYYEEKSNAAREDVFLFMNPPWLSSFERTLLWLGGFKPLVMFRLINNSVTDLTPEQSERIEQVRFETRIEERALTETMASVQESLASPLILNLSRRFRQMIDGEVSEMEAALEGLKTAMFALSENADALRRSTAVNLLEVLSPAQAVRFLATALKFQLQVMRQG</sequence>
<gene>
    <name evidence="2" type="ORF">RCOM_1584480</name>
</gene>
<dbReference type="STRING" id="3988.B9R6R3"/>
<keyword evidence="3" id="KW-1185">Reference proteome</keyword>
<dbReference type="eggNOG" id="ENOG502RZPJ">
    <property type="taxonomic scope" value="Eukaryota"/>
</dbReference>
<dbReference type="PROSITE" id="PS51806">
    <property type="entry name" value="DOG1"/>
    <property type="match status" value="1"/>
</dbReference>